<evidence type="ECO:0000256" key="2">
    <source>
        <dbReference type="ARBA" id="ARBA00006244"/>
    </source>
</evidence>
<feature type="transmembrane region" description="Helical" evidence="7">
    <location>
        <begin position="71"/>
        <end position="89"/>
    </location>
</feature>
<reference evidence="9" key="1">
    <citation type="submission" date="2015-11" db="EMBL/GenBank/DDBJ databases">
        <title>De novo transcriptome assembly of four potential Pierce s Disease insect vectors from Arizona vineyards.</title>
        <authorList>
            <person name="Tassone E.E."/>
        </authorList>
    </citation>
    <scope>NUCLEOTIDE SEQUENCE</scope>
</reference>
<dbReference type="GO" id="GO:0005886">
    <property type="term" value="C:plasma membrane"/>
    <property type="evidence" value="ECO:0007669"/>
    <property type="project" value="TreeGrafter"/>
</dbReference>
<evidence type="ECO:0000313" key="9">
    <source>
        <dbReference type="EMBL" id="JAS59040.1"/>
    </source>
</evidence>
<comment type="similarity">
    <text evidence="2">Belongs to the TMEM198 family.</text>
</comment>
<accession>A0A1B6G9D2</accession>
<feature type="transmembrane region" description="Helical" evidence="7">
    <location>
        <begin position="119"/>
        <end position="138"/>
    </location>
</feature>
<dbReference type="PANTHER" id="PTHR31247">
    <property type="entry name" value="TRANSMEMBRANE PROTEIN 198 FAMILY MEMBER"/>
    <property type="match status" value="1"/>
</dbReference>
<dbReference type="AlphaFoldDB" id="A0A1B6G9D2"/>
<proteinExistence type="inferred from homology"/>
<feature type="transmembrane region" description="Helical" evidence="7">
    <location>
        <begin position="217"/>
        <end position="242"/>
    </location>
</feature>
<feature type="transmembrane region" description="Helical" evidence="7">
    <location>
        <begin position="177"/>
        <end position="196"/>
    </location>
</feature>
<evidence type="ECO:0000256" key="5">
    <source>
        <dbReference type="ARBA" id="ARBA00023136"/>
    </source>
</evidence>
<evidence type="ECO:0000256" key="4">
    <source>
        <dbReference type="ARBA" id="ARBA00022989"/>
    </source>
</evidence>
<evidence type="ECO:0000256" key="7">
    <source>
        <dbReference type="SAM" id="Phobius"/>
    </source>
</evidence>
<evidence type="ECO:0000256" key="3">
    <source>
        <dbReference type="ARBA" id="ARBA00022692"/>
    </source>
</evidence>
<gene>
    <name evidence="9" type="ORF">g.9170</name>
</gene>
<organism evidence="9">
    <name type="scientific">Cuerna arida</name>
    <dbReference type="NCBI Taxonomy" id="1464854"/>
    <lineage>
        <taxon>Eukaryota</taxon>
        <taxon>Metazoa</taxon>
        <taxon>Ecdysozoa</taxon>
        <taxon>Arthropoda</taxon>
        <taxon>Hexapoda</taxon>
        <taxon>Insecta</taxon>
        <taxon>Pterygota</taxon>
        <taxon>Neoptera</taxon>
        <taxon>Paraneoptera</taxon>
        <taxon>Hemiptera</taxon>
        <taxon>Auchenorrhyncha</taxon>
        <taxon>Membracoidea</taxon>
        <taxon>Cicadellidae</taxon>
        <taxon>Cicadellinae</taxon>
        <taxon>Proconiini</taxon>
        <taxon>Cuerna</taxon>
    </lineage>
</organism>
<dbReference type="InterPro" id="IPR025256">
    <property type="entry name" value="TM7S3/TM198-like_dom"/>
</dbReference>
<dbReference type="EMBL" id="GECZ01010729">
    <property type="protein sequence ID" value="JAS59040.1"/>
    <property type="molecule type" value="Transcribed_RNA"/>
</dbReference>
<dbReference type="Pfam" id="PF13886">
    <property type="entry name" value="TM7S3_TM198"/>
    <property type="match status" value="1"/>
</dbReference>
<protein>
    <recommendedName>
        <fullName evidence="6">Transmembrane protein 198</fullName>
    </recommendedName>
</protein>
<keyword evidence="5 7" id="KW-0472">Membrane</keyword>
<name>A0A1B6G9D2_9HEMI</name>
<feature type="domain" description="TM7S3/TM198-like" evidence="8">
    <location>
        <begin position="50"/>
        <end position="240"/>
    </location>
</feature>
<dbReference type="InterPro" id="IPR040236">
    <property type="entry name" value="TMEM198"/>
</dbReference>
<keyword evidence="3 7" id="KW-0812">Transmembrane</keyword>
<sequence length="351" mass="38785">MSADSLVPVDKGVLYSSPPPLPGAPGVVPTYPERCKTIDYQYELAPAVICAMYLVFGVVYSLFGYRCFKAVMFLTGFIFGSVIIYMICIQDKLLPPYVNAGMALSAGLLLGLITMLVQYVGLFMTGFHTGLFVAIASLATAEQVSHPPTLLTTAGTLLGCGLLFAVLNLQWPKALTVMGTSVYGGAILAGALDYFVEKLIMVRWVWDRITLRQSGQPCWFSWIILSIWPGMVVFGLITQFAITGRGIYHQQLVTVKHQNRHANMPRVRTREQRAELRQKKYRYLYQVRTAHGDVISQNYVQALQRKVIGGGGGESSTLQSDATHLTILPETTAVHLAGLTDDEIQLDLHYR</sequence>
<feature type="transmembrane region" description="Helical" evidence="7">
    <location>
        <begin position="96"/>
        <end position="113"/>
    </location>
</feature>
<evidence type="ECO:0000259" key="8">
    <source>
        <dbReference type="Pfam" id="PF13886"/>
    </source>
</evidence>
<comment type="subcellular location">
    <subcellularLocation>
        <location evidence="1">Membrane</location>
        <topology evidence="1">Multi-pass membrane protein</topology>
    </subcellularLocation>
</comment>
<keyword evidence="4 7" id="KW-1133">Transmembrane helix</keyword>
<feature type="transmembrane region" description="Helical" evidence="7">
    <location>
        <begin position="150"/>
        <end position="171"/>
    </location>
</feature>
<feature type="transmembrane region" description="Helical" evidence="7">
    <location>
        <begin position="44"/>
        <end position="65"/>
    </location>
</feature>
<evidence type="ECO:0000256" key="1">
    <source>
        <dbReference type="ARBA" id="ARBA00004141"/>
    </source>
</evidence>
<dbReference type="PANTHER" id="PTHR31247:SF5">
    <property type="entry name" value="DUF4203 DOMAIN-CONTAINING PROTEIN"/>
    <property type="match status" value="1"/>
</dbReference>
<evidence type="ECO:0000256" key="6">
    <source>
        <dbReference type="ARBA" id="ARBA00049737"/>
    </source>
</evidence>